<evidence type="ECO:0000256" key="2">
    <source>
        <dbReference type="ARBA" id="ARBA00022723"/>
    </source>
</evidence>
<dbReference type="PROSITE" id="PS01359">
    <property type="entry name" value="ZF_PHD_1"/>
    <property type="match status" value="1"/>
</dbReference>
<evidence type="ECO:0000256" key="10">
    <source>
        <dbReference type="SAM" id="MobiDB-lite"/>
    </source>
</evidence>
<proteinExistence type="predicted"/>
<evidence type="ECO:0000259" key="11">
    <source>
        <dbReference type="SMART" id="SM00249"/>
    </source>
</evidence>
<dbReference type="EMBL" id="CP126209">
    <property type="protein sequence ID" value="WIA10387.1"/>
    <property type="molecule type" value="Genomic_DNA"/>
</dbReference>
<feature type="region of interest" description="Disordered" evidence="10">
    <location>
        <begin position="280"/>
        <end position="442"/>
    </location>
</feature>
<feature type="compositionally biased region" description="Low complexity" evidence="10">
    <location>
        <begin position="332"/>
        <end position="353"/>
    </location>
</feature>
<dbReference type="CDD" id="cd15504">
    <property type="entry name" value="PHD_PRHA_like"/>
    <property type="match status" value="1"/>
</dbReference>
<dbReference type="SMART" id="SM00249">
    <property type="entry name" value="PHD"/>
    <property type="match status" value="1"/>
</dbReference>
<gene>
    <name evidence="12" type="ORF">OEZ85_010579</name>
</gene>
<evidence type="ECO:0000256" key="3">
    <source>
        <dbReference type="ARBA" id="ARBA00022771"/>
    </source>
</evidence>
<dbReference type="InterPro" id="IPR019786">
    <property type="entry name" value="Zinc_finger_PHD-type_CS"/>
</dbReference>
<feature type="compositionally biased region" description="Acidic residues" evidence="10">
    <location>
        <begin position="283"/>
        <end position="298"/>
    </location>
</feature>
<name>A0ABY8TMP4_TETOB</name>
<keyword evidence="5" id="KW-0805">Transcription regulation</keyword>
<comment type="subcellular location">
    <subcellularLocation>
        <location evidence="1">Nucleus</location>
    </subcellularLocation>
</comment>
<protein>
    <recommendedName>
        <fullName evidence="11">Zinc finger PHD-type domain-containing protein</fullName>
    </recommendedName>
</protein>
<dbReference type="Pfam" id="PF00628">
    <property type="entry name" value="PHD"/>
    <property type="match status" value="1"/>
</dbReference>
<keyword evidence="6" id="KW-0238">DNA-binding</keyword>
<reference evidence="12 13" key="1">
    <citation type="submission" date="2023-05" db="EMBL/GenBank/DDBJ databases">
        <title>A 100% complete, gapless, phased diploid assembly of the Scenedesmus obliquus UTEX 3031 genome.</title>
        <authorList>
            <person name="Biondi T.C."/>
            <person name="Hanschen E.R."/>
            <person name="Kwon T."/>
            <person name="Eng W."/>
            <person name="Kruse C.P.S."/>
            <person name="Koehler S.I."/>
            <person name="Kunde Y."/>
            <person name="Gleasner C.D."/>
            <person name="You Mak K.T."/>
            <person name="Polle J."/>
            <person name="Hovde B.T."/>
            <person name="Starkenburg S.R."/>
        </authorList>
    </citation>
    <scope>NUCLEOTIDE SEQUENCE [LARGE SCALE GENOMIC DNA]</scope>
    <source>
        <strain evidence="12 13">DOE0152z</strain>
    </source>
</reference>
<keyword evidence="4" id="KW-0862">Zinc</keyword>
<evidence type="ECO:0000256" key="4">
    <source>
        <dbReference type="ARBA" id="ARBA00022833"/>
    </source>
</evidence>
<evidence type="ECO:0000313" key="13">
    <source>
        <dbReference type="Proteomes" id="UP001244341"/>
    </source>
</evidence>
<dbReference type="InterPro" id="IPR011011">
    <property type="entry name" value="Znf_FYVE_PHD"/>
</dbReference>
<evidence type="ECO:0000256" key="9">
    <source>
        <dbReference type="ARBA" id="ARBA00023242"/>
    </source>
</evidence>
<dbReference type="Gene3D" id="3.30.40.10">
    <property type="entry name" value="Zinc/RING finger domain, C3HC4 (zinc finger)"/>
    <property type="match status" value="1"/>
</dbReference>
<dbReference type="PANTHER" id="PTHR12628">
    <property type="entry name" value="POLYCOMB-LIKE TRANSCRIPTION FACTOR"/>
    <property type="match status" value="1"/>
</dbReference>
<feature type="compositionally biased region" description="Low complexity" evidence="10">
    <location>
        <begin position="308"/>
        <end position="321"/>
    </location>
</feature>
<feature type="region of interest" description="Disordered" evidence="10">
    <location>
        <begin position="1"/>
        <end position="47"/>
    </location>
</feature>
<feature type="compositionally biased region" description="Acidic residues" evidence="10">
    <location>
        <begin position="427"/>
        <end position="442"/>
    </location>
</feature>
<feature type="domain" description="Zinc finger PHD-type" evidence="11">
    <location>
        <begin position="143"/>
        <end position="195"/>
    </location>
</feature>
<evidence type="ECO:0000256" key="8">
    <source>
        <dbReference type="ARBA" id="ARBA00023163"/>
    </source>
</evidence>
<dbReference type="InterPro" id="IPR013083">
    <property type="entry name" value="Znf_RING/FYVE/PHD"/>
</dbReference>
<dbReference type="PANTHER" id="PTHR12628:SF10">
    <property type="entry name" value="HOMEOBOX DOMAIN-CONTAINING PROTEIN"/>
    <property type="match status" value="1"/>
</dbReference>
<dbReference type="InterPro" id="IPR045876">
    <property type="entry name" value="PRHA-like_PHD-finger"/>
</dbReference>
<feature type="compositionally biased region" description="Basic residues" evidence="10">
    <location>
        <begin position="389"/>
        <end position="398"/>
    </location>
</feature>
<evidence type="ECO:0000256" key="6">
    <source>
        <dbReference type="ARBA" id="ARBA00023125"/>
    </source>
</evidence>
<keyword evidence="3" id="KW-0863">Zinc-finger</keyword>
<keyword evidence="7" id="KW-0371">Homeobox</keyword>
<keyword evidence="13" id="KW-1185">Reference proteome</keyword>
<keyword evidence="8" id="KW-0804">Transcription</keyword>
<keyword evidence="9" id="KW-0539">Nucleus</keyword>
<dbReference type="InterPro" id="IPR019787">
    <property type="entry name" value="Znf_PHD-finger"/>
</dbReference>
<accession>A0ABY8TMP4</accession>
<organism evidence="12 13">
    <name type="scientific">Tetradesmus obliquus</name>
    <name type="common">Green alga</name>
    <name type="synonym">Acutodesmus obliquus</name>
    <dbReference type="NCBI Taxonomy" id="3088"/>
    <lineage>
        <taxon>Eukaryota</taxon>
        <taxon>Viridiplantae</taxon>
        <taxon>Chlorophyta</taxon>
        <taxon>core chlorophytes</taxon>
        <taxon>Chlorophyceae</taxon>
        <taxon>CS clade</taxon>
        <taxon>Sphaeropleales</taxon>
        <taxon>Scenedesmaceae</taxon>
        <taxon>Tetradesmus</taxon>
    </lineage>
</organism>
<sequence>MQQRRQQQQQRRRKGPLAAVLAAEGGPGSSSNTATTSTRYGGANRPIPELTSFKQAVRRVNHQIQRISTEEHLLQTYAADGWKGASREKVRLTDELKRAELTVARCKEVIRQAARYCQEVPADEAIPADAFDSEGEVEVDNIFCAKCRIGSSSDDNDLVLCDGPCSRAFHECCLSPRLVAADIPEDEGWLCPACDAKMDILLQVNDYFGTEYEIDTPWTDLFAEPEQQEALRLQRLRSLESPRAAAAGPGAALAAALAAHQQANGAGAAAAAGGGLNWLDAELPSEDEDDGSYSEPDEDEKKRRRAAAKASGGQSGSSAKQQAHKRRRPSSDADSSSGSSEDDSGSGSDTSGSDSEEPAGKGSRKQQRGSGSKRGSKRQKAAAASTGSARKRRRRQQRGPKVDYKQLHEQLFGFAAFDGDDGVFKEQDDDDYESDSDDDHSD</sequence>
<evidence type="ECO:0000256" key="7">
    <source>
        <dbReference type="ARBA" id="ARBA00023155"/>
    </source>
</evidence>
<evidence type="ECO:0000256" key="5">
    <source>
        <dbReference type="ARBA" id="ARBA00023015"/>
    </source>
</evidence>
<feature type="compositionally biased region" description="Polar residues" evidence="10">
    <location>
        <begin position="29"/>
        <end position="39"/>
    </location>
</feature>
<dbReference type="SUPFAM" id="SSF57903">
    <property type="entry name" value="FYVE/PHD zinc finger"/>
    <property type="match status" value="1"/>
</dbReference>
<dbReference type="Proteomes" id="UP001244341">
    <property type="component" value="Chromosome 2b"/>
</dbReference>
<dbReference type="InterPro" id="IPR001965">
    <property type="entry name" value="Znf_PHD"/>
</dbReference>
<evidence type="ECO:0000256" key="1">
    <source>
        <dbReference type="ARBA" id="ARBA00004123"/>
    </source>
</evidence>
<evidence type="ECO:0000313" key="12">
    <source>
        <dbReference type="EMBL" id="WIA10387.1"/>
    </source>
</evidence>
<keyword evidence="2" id="KW-0479">Metal-binding</keyword>